<reference evidence="1" key="1">
    <citation type="submission" date="2019-08" db="EMBL/GenBank/DDBJ databases">
        <authorList>
            <person name="Kucharzyk K."/>
            <person name="Murdoch R.W."/>
            <person name="Higgins S."/>
            <person name="Loffler F."/>
        </authorList>
    </citation>
    <scope>NUCLEOTIDE SEQUENCE</scope>
</reference>
<dbReference type="AntiFam" id="ANF00095">
    <property type="entry name" value="Shadow ORF (opposite ABC transporters)"/>
</dbReference>
<name>A0A645H368_9ZZZZ</name>
<protein>
    <submittedName>
        <fullName evidence="1">Uncharacterized protein</fullName>
    </submittedName>
</protein>
<dbReference type="EMBL" id="VSSQ01085956">
    <property type="protein sequence ID" value="MPN33447.1"/>
    <property type="molecule type" value="Genomic_DNA"/>
</dbReference>
<dbReference type="AlphaFoldDB" id="A0A645H368"/>
<proteinExistence type="predicted"/>
<gene>
    <name evidence="1" type="ORF">SDC9_180935</name>
</gene>
<evidence type="ECO:0000313" key="1">
    <source>
        <dbReference type="EMBL" id="MPN33447.1"/>
    </source>
</evidence>
<accession>A0A645H368</accession>
<sequence length="172" mass="20028">MLRQCGGRFIENHYLGLKGKRTGNGHHMALGDAQGFQRGARIDLHLKAGEDRLRPTVHFWPVELFEKAFIQVLADKNILSHRQLIEQHRFLMNRGDADFMRRFRRRELNRNSLVEDFPLIRLIDAGHDFDQRGFPRAVFAHQCGHFAWPEIELHVLKGAHAGEYLADPMKLQ</sequence>
<comment type="caution">
    <text evidence="1">The sequence shown here is derived from an EMBL/GenBank/DDBJ whole genome shotgun (WGS) entry which is preliminary data.</text>
</comment>
<organism evidence="1">
    <name type="scientific">bioreactor metagenome</name>
    <dbReference type="NCBI Taxonomy" id="1076179"/>
    <lineage>
        <taxon>unclassified sequences</taxon>
        <taxon>metagenomes</taxon>
        <taxon>ecological metagenomes</taxon>
    </lineage>
</organism>